<dbReference type="Proteomes" id="UP000095767">
    <property type="component" value="Unassembled WGS sequence"/>
</dbReference>
<reference evidence="3 4" key="1">
    <citation type="submission" date="2016-09" db="EMBL/GenBank/DDBJ databases">
        <title>The draft genome of Dichanthelium oligosanthes: A C3 panicoid grass species.</title>
        <authorList>
            <person name="Studer A.J."/>
            <person name="Schnable J.C."/>
            <person name="Brutnell T.P."/>
        </authorList>
    </citation>
    <scope>NUCLEOTIDE SEQUENCE [LARGE SCALE GENOMIC DNA]</scope>
    <source>
        <strain evidence="4">cv. Kellogg 1175</strain>
        <tissue evidence="3">Leaf</tissue>
    </source>
</reference>
<dbReference type="PANTHER" id="PTHR13878:SF166">
    <property type="entry name" value="L-GULONOLACTONE OXIDASE"/>
    <property type="match status" value="1"/>
</dbReference>
<dbReference type="EMBL" id="LWDX02040930">
    <property type="protein sequence ID" value="OEL24033.1"/>
    <property type="molecule type" value="Genomic_DNA"/>
</dbReference>
<dbReference type="OrthoDB" id="1934989at2759"/>
<dbReference type="GO" id="GO:0016491">
    <property type="term" value="F:oxidoreductase activity"/>
    <property type="evidence" value="ECO:0007669"/>
    <property type="project" value="UniProtKB-KW"/>
</dbReference>
<proteinExistence type="inferred from homology"/>
<evidence type="ECO:0000313" key="3">
    <source>
        <dbReference type="EMBL" id="OEL24033.1"/>
    </source>
</evidence>
<dbReference type="InterPro" id="IPR050432">
    <property type="entry name" value="FAD-linked_Oxidoreductases_BP"/>
</dbReference>
<organism evidence="3 4">
    <name type="scientific">Dichanthelium oligosanthes</name>
    <dbReference type="NCBI Taxonomy" id="888268"/>
    <lineage>
        <taxon>Eukaryota</taxon>
        <taxon>Viridiplantae</taxon>
        <taxon>Streptophyta</taxon>
        <taxon>Embryophyta</taxon>
        <taxon>Tracheophyta</taxon>
        <taxon>Spermatophyta</taxon>
        <taxon>Magnoliopsida</taxon>
        <taxon>Liliopsida</taxon>
        <taxon>Poales</taxon>
        <taxon>Poaceae</taxon>
        <taxon>PACMAD clade</taxon>
        <taxon>Panicoideae</taxon>
        <taxon>Panicodae</taxon>
        <taxon>Paniceae</taxon>
        <taxon>Dichantheliinae</taxon>
        <taxon>Dichanthelium</taxon>
    </lineage>
</organism>
<protein>
    <submittedName>
        <fullName evidence="3">L-gulonolactone oxidase 2</fullName>
    </submittedName>
</protein>
<accession>A0A1E5VFX8</accession>
<dbReference type="PANTHER" id="PTHR13878">
    <property type="entry name" value="GULONOLACTONE OXIDASE"/>
    <property type="match status" value="1"/>
</dbReference>
<evidence type="ECO:0000256" key="2">
    <source>
        <dbReference type="ARBA" id="ARBA00023002"/>
    </source>
</evidence>
<keyword evidence="2" id="KW-0560">Oxidoreductase</keyword>
<dbReference type="AlphaFoldDB" id="A0A1E5VFX8"/>
<keyword evidence="4" id="KW-1185">Reference proteome</keyword>
<name>A0A1E5VFX8_9POAL</name>
<evidence type="ECO:0000256" key="1">
    <source>
        <dbReference type="ARBA" id="ARBA00005466"/>
    </source>
</evidence>
<evidence type="ECO:0000313" key="4">
    <source>
        <dbReference type="Proteomes" id="UP000095767"/>
    </source>
</evidence>
<comment type="caution">
    <text evidence="3">The sequence shown here is derived from an EMBL/GenBank/DDBJ whole genome shotgun (WGS) entry which is preliminary data.</text>
</comment>
<sequence>MSNVVGLRIVTPASVSQGFAVVKELGADHPDLAAAKITLSLQPLFKRSVTFVTRNDTDLAEQVAIGGHLHEFGDITWLPHQGKVFYRKDDRVDVSTPGDRLNNYLFLRSYAKLGVMAARLADEWLEEKDSDMARCLMAWLPARKVKQEAFGFTNDDGVSFTGYPVVGFQHRIQAADACIGSNGPAADDGLLSASCSWDRRIRGQFFYNSGFGVALSKAPT</sequence>
<gene>
    <name evidence="3" type="ORF">BAE44_0014951</name>
</gene>
<comment type="similarity">
    <text evidence="1">Belongs to the oxygen-dependent FAD-linked oxidoreductase family.</text>
</comment>
<dbReference type="STRING" id="888268.A0A1E5VFX8"/>